<dbReference type="Proteomes" id="UP000184076">
    <property type="component" value="Unassembled WGS sequence"/>
</dbReference>
<dbReference type="InterPro" id="IPR011766">
    <property type="entry name" value="TPP_enzyme_TPP-bd"/>
</dbReference>
<dbReference type="Gene3D" id="3.40.50.970">
    <property type="match status" value="2"/>
</dbReference>
<dbReference type="GO" id="GO:0016491">
    <property type="term" value="F:oxidoreductase activity"/>
    <property type="evidence" value="ECO:0007669"/>
    <property type="project" value="UniProtKB-KW"/>
</dbReference>
<sequence length="327" mass="35587">MGVATEALKDFKGFHPKKLPDVEPLSPGHRACQGCGEVLALRQVMKALGENVVVASATGCMEIITSPFPQTAWRVPWIHVAFENAAAVISGVESAYKALNRKGKIDQPDVVFLAYGGDGGTADIGLQALSGALERGHNFIYVCLDNEAYMNTGIQRSSATPYGAMTTTSPPGKKSIGQRTWKKNVAHIAAAHGIPYVATASPAYALDLMNKVKKAAMVPGPAYLHIYSPCPTGWRHGTDLAIEVARMAVLTKVFPLYEVIDGKWILSRKVAKPKPVSEYLKLQRRFRHLTEKEIEAIQKRVDEDYDKLLRLCAMSAEPAGDKAAEKE</sequence>
<dbReference type="CDD" id="cd03376">
    <property type="entry name" value="TPP_PFOR_porB_like"/>
    <property type="match status" value="1"/>
</dbReference>
<proteinExistence type="predicted"/>
<dbReference type="InterPro" id="IPR029061">
    <property type="entry name" value="THDP-binding"/>
</dbReference>
<evidence type="ECO:0000313" key="3">
    <source>
        <dbReference type="EMBL" id="SHF11946.1"/>
    </source>
</evidence>
<organism evidence="3 4">
    <name type="scientific">Desulfacinum infernum DSM 9756</name>
    <dbReference type="NCBI Taxonomy" id="1121391"/>
    <lineage>
        <taxon>Bacteria</taxon>
        <taxon>Pseudomonadati</taxon>
        <taxon>Thermodesulfobacteriota</taxon>
        <taxon>Syntrophobacteria</taxon>
        <taxon>Syntrophobacterales</taxon>
        <taxon>Syntrophobacteraceae</taxon>
        <taxon>Desulfacinum</taxon>
    </lineage>
</organism>
<dbReference type="STRING" id="1121391.SAMN02745206_01377"/>
<protein>
    <submittedName>
        <fullName evidence="3">Pyruvate ferredoxin oxidoreductase beta subunit</fullName>
    </submittedName>
</protein>
<dbReference type="PANTHER" id="PTHR42897">
    <property type="entry name" value="PYRUVATE SYNTHASE SUBUNIT PORB"/>
    <property type="match status" value="1"/>
</dbReference>
<dbReference type="RefSeq" id="WP_073038245.1">
    <property type="nucleotide sequence ID" value="NZ_FQVB01000011.1"/>
</dbReference>
<evidence type="ECO:0000313" key="4">
    <source>
        <dbReference type="Proteomes" id="UP000184076"/>
    </source>
</evidence>
<dbReference type="SUPFAM" id="SSF52518">
    <property type="entry name" value="Thiamin diphosphate-binding fold (THDP-binding)"/>
    <property type="match status" value="1"/>
</dbReference>
<evidence type="ECO:0000256" key="1">
    <source>
        <dbReference type="ARBA" id="ARBA00023002"/>
    </source>
</evidence>
<gene>
    <name evidence="3" type="ORF">SAMN02745206_01377</name>
</gene>
<keyword evidence="1" id="KW-0560">Oxidoreductase</keyword>
<reference evidence="4" key="1">
    <citation type="submission" date="2016-11" db="EMBL/GenBank/DDBJ databases">
        <authorList>
            <person name="Varghese N."/>
            <person name="Submissions S."/>
        </authorList>
    </citation>
    <scope>NUCLEOTIDE SEQUENCE [LARGE SCALE GENOMIC DNA]</scope>
    <source>
        <strain evidence="4">DSM 9756</strain>
    </source>
</reference>
<keyword evidence="3" id="KW-0670">Pyruvate</keyword>
<dbReference type="GO" id="GO:0044281">
    <property type="term" value="P:small molecule metabolic process"/>
    <property type="evidence" value="ECO:0007669"/>
    <property type="project" value="UniProtKB-ARBA"/>
</dbReference>
<dbReference type="NCBIfam" id="NF008819">
    <property type="entry name" value="PRK11865.1"/>
    <property type="match status" value="1"/>
</dbReference>
<feature type="domain" description="Thiamine pyrophosphate enzyme TPP-binding" evidence="2">
    <location>
        <begin position="58"/>
        <end position="226"/>
    </location>
</feature>
<dbReference type="AlphaFoldDB" id="A0A1M4Z2X7"/>
<dbReference type="InterPro" id="IPR051479">
    <property type="entry name" value="PorB-like"/>
</dbReference>
<keyword evidence="4" id="KW-1185">Reference proteome</keyword>
<name>A0A1M4Z2X7_9BACT</name>
<dbReference type="GO" id="GO:0030976">
    <property type="term" value="F:thiamine pyrophosphate binding"/>
    <property type="evidence" value="ECO:0007669"/>
    <property type="project" value="InterPro"/>
</dbReference>
<accession>A0A1M4Z2X7</accession>
<dbReference type="EMBL" id="FQVB01000011">
    <property type="protein sequence ID" value="SHF11946.1"/>
    <property type="molecule type" value="Genomic_DNA"/>
</dbReference>
<evidence type="ECO:0000259" key="2">
    <source>
        <dbReference type="Pfam" id="PF02775"/>
    </source>
</evidence>
<dbReference type="PANTHER" id="PTHR42897:SF2">
    <property type="entry name" value="PYRUVATE SYNTHASE SUBUNIT PORB"/>
    <property type="match status" value="1"/>
</dbReference>
<dbReference type="Pfam" id="PF02775">
    <property type="entry name" value="TPP_enzyme_C"/>
    <property type="match status" value="1"/>
</dbReference>
<dbReference type="OrthoDB" id="9794954at2"/>